<name>A0A084IGB4_SALHC</name>
<protein>
    <submittedName>
        <fullName evidence="1">Uncharacterized protein</fullName>
    </submittedName>
</protein>
<evidence type="ECO:0000313" key="2">
    <source>
        <dbReference type="Proteomes" id="UP000028302"/>
    </source>
</evidence>
<evidence type="ECO:0000313" key="1">
    <source>
        <dbReference type="EMBL" id="KEZ75748.1"/>
    </source>
</evidence>
<keyword evidence="2" id="KW-1185">Reference proteome</keyword>
<dbReference type="STRING" id="1304275.C41B8_18387"/>
<proteinExistence type="predicted"/>
<organism evidence="1 2">
    <name type="scientific">Salinisphaera hydrothermalis (strain C41B8)</name>
    <dbReference type="NCBI Taxonomy" id="1304275"/>
    <lineage>
        <taxon>Bacteria</taxon>
        <taxon>Pseudomonadati</taxon>
        <taxon>Pseudomonadota</taxon>
        <taxon>Gammaproteobacteria</taxon>
        <taxon>Salinisphaerales</taxon>
        <taxon>Salinisphaeraceae</taxon>
        <taxon>Salinisphaera</taxon>
    </lineage>
</organism>
<dbReference type="Proteomes" id="UP000028302">
    <property type="component" value="Unassembled WGS sequence"/>
</dbReference>
<reference evidence="1 2" key="1">
    <citation type="submission" date="2013-03" db="EMBL/GenBank/DDBJ databases">
        <title>Salinisphaera hydrothermalis C41B8 Genome Sequencing.</title>
        <authorList>
            <person name="Li C."/>
            <person name="Lai Q."/>
            <person name="Shao Z."/>
        </authorList>
    </citation>
    <scope>NUCLEOTIDE SEQUENCE [LARGE SCALE GENOMIC DNA]</scope>
    <source>
        <strain evidence="1 2">C41B8</strain>
    </source>
</reference>
<comment type="caution">
    <text evidence="1">The sequence shown here is derived from an EMBL/GenBank/DDBJ whole genome shotgun (WGS) entry which is preliminary data.</text>
</comment>
<dbReference type="AlphaFoldDB" id="A0A084IGB4"/>
<sequence>MGLLRFALLVQGAPGLILGLDWTRMNATAVFVGMLTGAVIAATLTLADLQPLGLFHGLWGCSRIWRSSAPTQCSRARRWRGPNWPIG</sequence>
<dbReference type="EMBL" id="APNK01000056">
    <property type="protein sequence ID" value="KEZ75748.1"/>
    <property type="molecule type" value="Genomic_DNA"/>
</dbReference>
<accession>A0A084IGB4</accession>
<gene>
    <name evidence="1" type="ORF">C41B8_18387</name>
</gene>